<keyword evidence="1" id="KW-1133">Transmembrane helix</keyword>
<protein>
    <submittedName>
        <fullName evidence="2">Uncharacterized protein</fullName>
    </submittedName>
</protein>
<keyword evidence="1" id="KW-0812">Transmembrane</keyword>
<dbReference type="Proteomes" id="UP001516662">
    <property type="component" value="Unassembled WGS sequence"/>
</dbReference>
<dbReference type="EMBL" id="JADCLJ010000021">
    <property type="protein sequence ID" value="MBE4909167.1"/>
    <property type="molecule type" value="Genomic_DNA"/>
</dbReference>
<evidence type="ECO:0000313" key="3">
    <source>
        <dbReference type="Proteomes" id="UP001516662"/>
    </source>
</evidence>
<reference evidence="2 3" key="1">
    <citation type="submission" date="2020-10" db="EMBL/GenBank/DDBJ databases">
        <title>Bacillus sp. HD4P25, an endophyte from a halophyte.</title>
        <authorList>
            <person name="Sun J.-Q."/>
        </authorList>
    </citation>
    <scope>NUCLEOTIDE SEQUENCE [LARGE SCALE GENOMIC DNA]</scope>
    <source>
        <strain evidence="2 3">YIM 93174</strain>
    </source>
</reference>
<name>A0ABR9QL06_9BACI</name>
<evidence type="ECO:0000256" key="1">
    <source>
        <dbReference type="SAM" id="Phobius"/>
    </source>
</evidence>
<evidence type="ECO:0000313" key="2">
    <source>
        <dbReference type="EMBL" id="MBE4909167.1"/>
    </source>
</evidence>
<sequence length="304" mass="35561">MNNNNYSKYFRIFIVIALAASLILNFNLLVSLDRVEHQVNSLSHNQHNILSDVNSQAGQIQNIMNEFLNEQSWISRIHMEFDQSEAEDGKAAATFEWQVKELQSNSEVTFNYVYGPGEDFITLPAKEIQQGLFQVRIPIEVEVKPLWEVGVITTTGSSMEEESKQKFEDRMEERDQQHRLKYFVSVTYDDMVKSSEIHTEHLGHFGTSKYGIIRSDIHIHQDNISLTLYNEFMMEPSDHVVNAYLVKYEGDKLIEEEEMESLGPEEEWPRHFHVNQIEKYENMRLVIKVEYSNGEIFEKEVLID</sequence>
<keyword evidence="3" id="KW-1185">Reference proteome</keyword>
<feature type="transmembrane region" description="Helical" evidence="1">
    <location>
        <begin position="12"/>
        <end position="32"/>
    </location>
</feature>
<accession>A0ABR9QL06</accession>
<comment type="caution">
    <text evidence="2">The sequence shown here is derived from an EMBL/GenBank/DDBJ whole genome shotgun (WGS) entry which is preliminary data.</text>
</comment>
<keyword evidence="1" id="KW-0472">Membrane</keyword>
<proteinExistence type="predicted"/>
<gene>
    <name evidence="2" type="ORF">IMZ08_13960</name>
</gene>
<dbReference type="RefSeq" id="WP_193537527.1">
    <property type="nucleotide sequence ID" value="NZ_JADCLJ010000021.1"/>
</dbReference>
<organism evidence="2 3">
    <name type="scientific">Litchfieldia luteola</name>
    <dbReference type="NCBI Taxonomy" id="682179"/>
    <lineage>
        <taxon>Bacteria</taxon>
        <taxon>Bacillati</taxon>
        <taxon>Bacillota</taxon>
        <taxon>Bacilli</taxon>
        <taxon>Bacillales</taxon>
        <taxon>Bacillaceae</taxon>
        <taxon>Litchfieldia</taxon>
    </lineage>
</organism>